<feature type="region of interest" description="Disordered" evidence="1">
    <location>
        <begin position="130"/>
        <end position="153"/>
    </location>
</feature>
<reference evidence="2" key="1">
    <citation type="submission" date="2021-02" db="EMBL/GenBank/DDBJ databases">
        <title>Skermanella TT6 skin isolate.</title>
        <authorList>
            <person name="Lee K."/>
            <person name="Ganzorig M."/>
        </authorList>
    </citation>
    <scope>NUCLEOTIDE SEQUENCE</scope>
    <source>
        <strain evidence="2">TT6</strain>
    </source>
</reference>
<accession>A0ABX7BJ02</accession>
<name>A0ABX7BJ02_9PROT</name>
<evidence type="ECO:0000313" key="2">
    <source>
        <dbReference type="EMBL" id="QQP93571.1"/>
    </source>
</evidence>
<dbReference type="EMBL" id="CP067422">
    <property type="protein sequence ID" value="QQP93571.1"/>
    <property type="molecule type" value="Genomic_DNA"/>
</dbReference>
<dbReference type="RefSeq" id="WP_201083232.1">
    <property type="nucleotide sequence ID" value="NZ_CP067422.1"/>
</dbReference>
<evidence type="ECO:0000313" key="3">
    <source>
        <dbReference type="Proteomes" id="UP000595197"/>
    </source>
</evidence>
<feature type="compositionally biased region" description="Gly residues" evidence="1">
    <location>
        <begin position="144"/>
        <end position="153"/>
    </location>
</feature>
<keyword evidence="2" id="KW-0614">Plasmid</keyword>
<geneLocation type="plasmid" evidence="2 3">
    <name>pTT6-2</name>
</geneLocation>
<sequence>MTNTYFAFFTPADDPVAGSSDRLPIRFVYNGSEAEADQILIELQVDDPDMKMLGTDKPISPSTHDILVQSFIVVKEVDGGLKYWAFFETADTSGKILYILHITPEEALIHKTVNPALSYIEVDEGVDSGSYLVDNSDGDPPPGTGGGESGNGYGSKSYFNTPWDPLSVAFSTLSPAAGSPATLTGSAAINFPVGTTVTLVKDMTTAAGITEQVYTHVSGTFSFTSNLKAPHRLRFEHPDYVTEEVTINVI</sequence>
<dbReference type="Proteomes" id="UP000595197">
    <property type="component" value="Plasmid pTT6-2"/>
</dbReference>
<proteinExistence type="predicted"/>
<keyword evidence="3" id="KW-1185">Reference proteome</keyword>
<gene>
    <name evidence="2" type="ORF">IGS68_31595</name>
</gene>
<organism evidence="2 3">
    <name type="scientific">Skermanella cutis</name>
    <dbReference type="NCBI Taxonomy" id="2775420"/>
    <lineage>
        <taxon>Bacteria</taxon>
        <taxon>Pseudomonadati</taxon>
        <taxon>Pseudomonadota</taxon>
        <taxon>Alphaproteobacteria</taxon>
        <taxon>Rhodospirillales</taxon>
        <taxon>Azospirillaceae</taxon>
        <taxon>Skermanella</taxon>
    </lineage>
</organism>
<evidence type="ECO:0000256" key="1">
    <source>
        <dbReference type="SAM" id="MobiDB-lite"/>
    </source>
</evidence>
<protein>
    <submittedName>
        <fullName evidence="2">Uncharacterized protein</fullName>
    </submittedName>
</protein>